<dbReference type="SUPFAM" id="SSF50129">
    <property type="entry name" value="GroES-like"/>
    <property type="match status" value="1"/>
</dbReference>
<dbReference type="Gene3D" id="3.40.50.720">
    <property type="entry name" value="NAD(P)-binding Rossmann-like Domain"/>
    <property type="match status" value="1"/>
</dbReference>
<gene>
    <name evidence="4" type="primary">qorA</name>
    <name evidence="4" type="ORF">JGUZn3_18000</name>
</gene>
<evidence type="ECO:0000259" key="3">
    <source>
        <dbReference type="SMART" id="SM00829"/>
    </source>
</evidence>
<dbReference type="Pfam" id="PF08240">
    <property type="entry name" value="ADH_N"/>
    <property type="match status" value="1"/>
</dbReference>
<dbReference type="InterPro" id="IPR014189">
    <property type="entry name" value="Quinone_OxRdtase_PIG3"/>
</dbReference>
<dbReference type="NCBIfam" id="TIGR02824">
    <property type="entry name" value="quinone_pig3"/>
    <property type="match status" value="1"/>
</dbReference>
<evidence type="ECO:0000256" key="2">
    <source>
        <dbReference type="ARBA" id="ARBA00023002"/>
    </source>
</evidence>
<dbReference type="SMART" id="SM00829">
    <property type="entry name" value="PKS_ER"/>
    <property type="match status" value="1"/>
</dbReference>
<evidence type="ECO:0000313" key="4">
    <source>
        <dbReference type="EMBL" id="QNT79014.1"/>
    </source>
</evidence>
<protein>
    <submittedName>
        <fullName evidence="4">Quinone oxidoreductase 1</fullName>
        <ecNumber evidence="4">1.6.5.5</ecNumber>
    </submittedName>
</protein>
<dbReference type="KEGG" id="ebla:JGUZn3_18000"/>
<keyword evidence="2 4" id="KW-0560">Oxidoreductase</keyword>
<reference evidence="4 5" key="1">
    <citation type="submission" date="2020-08" db="EMBL/GenBank/DDBJ databases">
        <title>Complete genome sequence of Entomobacter blattae G55GP.</title>
        <authorList>
            <person name="Poehlein A."/>
            <person name="Guzman J."/>
            <person name="Daniel R."/>
            <person name="Vilcinskas A."/>
        </authorList>
    </citation>
    <scope>NUCLEOTIDE SEQUENCE [LARGE SCALE GENOMIC DNA]</scope>
    <source>
        <strain evidence="4 5">G55GP</strain>
    </source>
</reference>
<dbReference type="GO" id="GO:0003960">
    <property type="term" value="F:quinone reductase (NADPH) activity"/>
    <property type="evidence" value="ECO:0007669"/>
    <property type="project" value="UniProtKB-EC"/>
</dbReference>
<dbReference type="InterPro" id="IPR036291">
    <property type="entry name" value="NAD(P)-bd_dom_sf"/>
</dbReference>
<dbReference type="Proteomes" id="UP000516349">
    <property type="component" value="Chromosome"/>
</dbReference>
<dbReference type="AlphaFoldDB" id="A0A7H1NTA4"/>
<name>A0A7H1NTA4_9PROT</name>
<feature type="domain" description="Enoyl reductase (ER)" evidence="3">
    <location>
        <begin position="25"/>
        <end position="338"/>
    </location>
</feature>
<evidence type="ECO:0000313" key="5">
    <source>
        <dbReference type="Proteomes" id="UP000516349"/>
    </source>
</evidence>
<dbReference type="RefSeq" id="WP_238996797.1">
    <property type="nucleotide sequence ID" value="NZ_CP060244.1"/>
</dbReference>
<dbReference type="InterPro" id="IPR013149">
    <property type="entry name" value="ADH-like_C"/>
</dbReference>
<keyword evidence="5" id="KW-1185">Reference proteome</keyword>
<dbReference type="PANTHER" id="PTHR48106:SF8">
    <property type="entry name" value="OS02G0805600 PROTEIN"/>
    <property type="match status" value="1"/>
</dbReference>
<proteinExistence type="predicted"/>
<dbReference type="EC" id="1.6.5.5" evidence="4"/>
<sequence>MRTPPSKTLASLPTTMQGYTLPTFGEAEVLTLSPLPVPLPQKGEVLIKVKAFGINRPDILQRKGLYPLPDNASPLPGLEVAGNVVSLGEGVSTFQLEDQVCALTNGGGYAEYCCVPAGQCLPLPSHMDFKQAAALPETFFTVWSNLFMMSQLRPHNSLLVHGGSSGIGTTAIQMARAFGVTVFATAGSQEKCALCEELGAIPIHYKSQDFHTIIMQKTNQTGVNMILDMVGASYFENNLKTLTKEGTLILIALIGGAKATNANLGLVLRNRLTIRGTTLRPRSNAFKAEIAQQLYTKIWPLLEKGVIKPIVSKVYPFQDVVQAHKMMESGNLIGKIVIET</sequence>
<dbReference type="InterPro" id="IPR020843">
    <property type="entry name" value="ER"/>
</dbReference>
<dbReference type="CDD" id="cd05276">
    <property type="entry name" value="p53_inducible_oxidoreductase"/>
    <property type="match status" value="1"/>
</dbReference>
<accession>A0A7H1NTA4</accession>
<keyword evidence="1" id="KW-0521">NADP</keyword>
<dbReference type="Pfam" id="PF00107">
    <property type="entry name" value="ADH_zinc_N"/>
    <property type="match status" value="1"/>
</dbReference>
<dbReference type="InterPro" id="IPR013154">
    <property type="entry name" value="ADH-like_N"/>
</dbReference>
<dbReference type="GO" id="GO:0070402">
    <property type="term" value="F:NADPH binding"/>
    <property type="evidence" value="ECO:0007669"/>
    <property type="project" value="TreeGrafter"/>
</dbReference>
<evidence type="ECO:0000256" key="1">
    <source>
        <dbReference type="ARBA" id="ARBA00022857"/>
    </source>
</evidence>
<dbReference type="Gene3D" id="3.90.180.10">
    <property type="entry name" value="Medium-chain alcohol dehydrogenases, catalytic domain"/>
    <property type="match status" value="1"/>
</dbReference>
<dbReference type="PANTHER" id="PTHR48106">
    <property type="entry name" value="QUINONE OXIDOREDUCTASE PIG3-RELATED"/>
    <property type="match status" value="1"/>
</dbReference>
<dbReference type="InterPro" id="IPR011032">
    <property type="entry name" value="GroES-like_sf"/>
</dbReference>
<organism evidence="4 5">
    <name type="scientific">Entomobacter blattae</name>
    <dbReference type="NCBI Taxonomy" id="2762277"/>
    <lineage>
        <taxon>Bacteria</taxon>
        <taxon>Pseudomonadati</taxon>
        <taxon>Pseudomonadota</taxon>
        <taxon>Alphaproteobacteria</taxon>
        <taxon>Acetobacterales</taxon>
        <taxon>Acetobacteraceae</taxon>
        <taxon>Entomobacter</taxon>
    </lineage>
</organism>
<dbReference type="SUPFAM" id="SSF51735">
    <property type="entry name" value="NAD(P)-binding Rossmann-fold domains"/>
    <property type="match status" value="1"/>
</dbReference>
<dbReference type="EMBL" id="CP060244">
    <property type="protein sequence ID" value="QNT79014.1"/>
    <property type="molecule type" value="Genomic_DNA"/>
</dbReference>